<name>A0A433RQ95_9BACL</name>
<dbReference type="EMBL" id="JTFC01000042">
    <property type="protein sequence ID" value="RUS52517.1"/>
    <property type="molecule type" value="Genomic_DNA"/>
</dbReference>
<dbReference type="InterPro" id="IPR000182">
    <property type="entry name" value="GNAT_dom"/>
</dbReference>
<dbReference type="PROSITE" id="PS51186">
    <property type="entry name" value="GNAT"/>
    <property type="match status" value="1"/>
</dbReference>
<dbReference type="CDD" id="cd04301">
    <property type="entry name" value="NAT_SF"/>
    <property type="match status" value="1"/>
</dbReference>
<evidence type="ECO:0000313" key="5">
    <source>
        <dbReference type="Proteomes" id="UP000288623"/>
    </source>
</evidence>
<reference evidence="4 5" key="1">
    <citation type="submission" date="2014-11" db="EMBL/GenBank/DDBJ databases">
        <title>Genome sequence and analysis of novel Kurthia sp.</title>
        <authorList>
            <person name="Lawson J.N."/>
            <person name="Gonzalez J.E."/>
            <person name="Rinauldi L."/>
            <person name="Xuan Z."/>
            <person name="Firman A."/>
            <person name="Shaddox L."/>
            <person name="Trudeau A."/>
            <person name="Shah S."/>
            <person name="Reiman D."/>
        </authorList>
    </citation>
    <scope>NUCLEOTIDE SEQUENCE [LARGE SCALE GENOMIC DNA]</scope>
    <source>
        <strain evidence="4 5">3B1D</strain>
    </source>
</reference>
<dbReference type="PANTHER" id="PTHR43072:SF23">
    <property type="entry name" value="UPF0039 PROTEIN C11D3.02C"/>
    <property type="match status" value="1"/>
</dbReference>
<evidence type="ECO:0000256" key="2">
    <source>
        <dbReference type="ARBA" id="ARBA00023315"/>
    </source>
</evidence>
<feature type="domain" description="N-acetyltransferase" evidence="3">
    <location>
        <begin position="4"/>
        <end position="166"/>
    </location>
</feature>
<dbReference type="Pfam" id="PF00583">
    <property type="entry name" value="Acetyltransf_1"/>
    <property type="match status" value="1"/>
</dbReference>
<dbReference type="SUPFAM" id="SSF55729">
    <property type="entry name" value="Acyl-CoA N-acyltransferases (Nat)"/>
    <property type="match status" value="1"/>
</dbReference>
<evidence type="ECO:0000259" key="3">
    <source>
        <dbReference type="PROSITE" id="PS51186"/>
    </source>
</evidence>
<dbReference type="Gene3D" id="3.40.630.30">
    <property type="match status" value="1"/>
</dbReference>
<sequence length="166" mass="18862">MNGATYRIAQLEDLPRIVAIYNSTIASRMVTADTEEVSIEDRTPWFHEHTPTRRPLWVMEMNDEICGWISFQDFYGRPAYNGTVEVSIYIDERFRGHGLGKQAIQFALNACPDLGVETLLGFIFGHNAPSLALFKHFGFSQWGFYPEIAELDGVKCDLIILGKKIN</sequence>
<comment type="caution">
    <text evidence="4">The sequence shown here is derived from an EMBL/GenBank/DDBJ whole genome shotgun (WGS) entry which is preliminary data.</text>
</comment>
<dbReference type="Proteomes" id="UP000288623">
    <property type="component" value="Unassembled WGS sequence"/>
</dbReference>
<organism evidence="4 5">
    <name type="scientific">Candidatus Kurthia intestinigallinarum</name>
    <dbReference type="NCBI Taxonomy" id="1562256"/>
    <lineage>
        <taxon>Bacteria</taxon>
        <taxon>Bacillati</taxon>
        <taxon>Bacillota</taxon>
        <taxon>Bacilli</taxon>
        <taxon>Bacillales</taxon>
        <taxon>Caryophanaceae</taxon>
        <taxon>Kurthia</taxon>
    </lineage>
</organism>
<keyword evidence="5" id="KW-1185">Reference proteome</keyword>
<dbReference type="RefSeq" id="WP_126991857.1">
    <property type="nucleotide sequence ID" value="NZ_JTFC01000042.1"/>
</dbReference>
<protein>
    <submittedName>
        <fullName evidence="4">Phosphinothricin acetyltransferase</fullName>
    </submittedName>
</protein>
<keyword evidence="1 4" id="KW-0808">Transferase</keyword>
<gene>
    <name evidence="4" type="ORF">QI30_17325</name>
</gene>
<dbReference type="GO" id="GO:0016747">
    <property type="term" value="F:acyltransferase activity, transferring groups other than amino-acyl groups"/>
    <property type="evidence" value="ECO:0007669"/>
    <property type="project" value="InterPro"/>
</dbReference>
<proteinExistence type="predicted"/>
<dbReference type="PANTHER" id="PTHR43072">
    <property type="entry name" value="N-ACETYLTRANSFERASE"/>
    <property type="match status" value="1"/>
</dbReference>
<dbReference type="AlphaFoldDB" id="A0A433RQ95"/>
<accession>A0A433RQ95</accession>
<dbReference type="OrthoDB" id="9798006at2"/>
<evidence type="ECO:0000313" key="4">
    <source>
        <dbReference type="EMBL" id="RUS52517.1"/>
    </source>
</evidence>
<evidence type="ECO:0000256" key="1">
    <source>
        <dbReference type="ARBA" id="ARBA00022679"/>
    </source>
</evidence>
<keyword evidence="2" id="KW-0012">Acyltransferase</keyword>
<dbReference type="InterPro" id="IPR016181">
    <property type="entry name" value="Acyl_CoA_acyltransferase"/>
</dbReference>